<evidence type="ECO:0000313" key="1">
    <source>
        <dbReference type="EMBL" id="KAF6474738.1"/>
    </source>
</evidence>
<name>A0A7J8HRP2_ROUAE</name>
<comment type="caution">
    <text evidence="1">The sequence shown here is derived from an EMBL/GenBank/DDBJ whole genome shotgun (WGS) entry which is preliminary data.</text>
</comment>
<keyword evidence="2" id="KW-1185">Reference proteome</keyword>
<reference evidence="1 2" key="1">
    <citation type="journal article" date="2020" name="Nature">
        <title>Six reference-quality genomes reveal evolution of bat adaptations.</title>
        <authorList>
            <person name="Jebb D."/>
            <person name="Huang Z."/>
            <person name="Pippel M."/>
            <person name="Hughes G.M."/>
            <person name="Lavrichenko K."/>
            <person name="Devanna P."/>
            <person name="Winkler S."/>
            <person name="Jermiin L.S."/>
            <person name="Skirmuntt E.C."/>
            <person name="Katzourakis A."/>
            <person name="Burkitt-Gray L."/>
            <person name="Ray D.A."/>
            <person name="Sullivan K.A.M."/>
            <person name="Roscito J.G."/>
            <person name="Kirilenko B.M."/>
            <person name="Davalos L.M."/>
            <person name="Corthals A.P."/>
            <person name="Power M.L."/>
            <person name="Jones G."/>
            <person name="Ransome R.D."/>
            <person name="Dechmann D.K.N."/>
            <person name="Locatelli A.G."/>
            <person name="Puechmaille S.J."/>
            <person name="Fedrigo O."/>
            <person name="Jarvis E.D."/>
            <person name="Hiller M."/>
            <person name="Vernes S.C."/>
            <person name="Myers E.W."/>
            <person name="Teeling E.C."/>
        </authorList>
    </citation>
    <scope>NUCLEOTIDE SEQUENCE [LARGE SCALE GENOMIC DNA]</scope>
    <source>
        <strain evidence="1">MRouAeg1</strain>
        <tissue evidence="1">Muscle</tissue>
    </source>
</reference>
<dbReference type="EMBL" id="JACASE010000004">
    <property type="protein sequence ID" value="KAF6474738.1"/>
    <property type="molecule type" value="Genomic_DNA"/>
</dbReference>
<organism evidence="1 2">
    <name type="scientific">Rousettus aegyptiacus</name>
    <name type="common">Egyptian fruit bat</name>
    <name type="synonym">Pteropus aegyptiacus</name>
    <dbReference type="NCBI Taxonomy" id="9407"/>
    <lineage>
        <taxon>Eukaryota</taxon>
        <taxon>Metazoa</taxon>
        <taxon>Chordata</taxon>
        <taxon>Craniata</taxon>
        <taxon>Vertebrata</taxon>
        <taxon>Euteleostomi</taxon>
        <taxon>Mammalia</taxon>
        <taxon>Eutheria</taxon>
        <taxon>Laurasiatheria</taxon>
        <taxon>Chiroptera</taxon>
        <taxon>Yinpterochiroptera</taxon>
        <taxon>Pteropodoidea</taxon>
        <taxon>Pteropodidae</taxon>
        <taxon>Rousettinae</taxon>
        <taxon>Rousettus</taxon>
    </lineage>
</organism>
<protein>
    <submittedName>
        <fullName evidence="1">Uncharacterized protein</fullName>
    </submittedName>
</protein>
<evidence type="ECO:0000313" key="2">
    <source>
        <dbReference type="Proteomes" id="UP000593571"/>
    </source>
</evidence>
<dbReference type="Proteomes" id="UP000593571">
    <property type="component" value="Unassembled WGS sequence"/>
</dbReference>
<dbReference type="AlphaFoldDB" id="A0A7J8HRP2"/>
<proteinExistence type="predicted"/>
<gene>
    <name evidence="1" type="ORF">HJG63_010908</name>
</gene>
<sequence length="136" mass="15657">MWTRQWKTRTRSSISAQGLGLTMEWKTAFEGENITDLYEKMVQHIKPRCELFPSEQLFNQSSPTKSTHDVKGLEMNCLLGLQSGALILGVQQPPLMVSANWRGELYHVLRFNLDLPWGGERSRLPGFCFTRLHVCF</sequence>
<accession>A0A7J8HRP2</accession>